<comment type="caution">
    <text evidence="2">The sequence shown here is derived from an EMBL/GenBank/DDBJ whole genome shotgun (WGS) entry which is preliminary data.</text>
</comment>
<dbReference type="PANTHER" id="PTHR11361">
    <property type="entry name" value="DNA MISMATCH REPAIR PROTEIN MUTS FAMILY MEMBER"/>
    <property type="match status" value="1"/>
</dbReference>
<gene>
    <name evidence="2" type="ORF">DEA37_0006717</name>
</gene>
<dbReference type="InterPro" id="IPR045076">
    <property type="entry name" value="MutS"/>
</dbReference>
<dbReference type="PANTHER" id="PTHR11361:SF148">
    <property type="entry name" value="DNA MISMATCH REPAIR PROTEIN MSH6"/>
    <property type="match status" value="1"/>
</dbReference>
<keyword evidence="3" id="KW-1185">Reference proteome</keyword>
<name>A0A5J4N6T2_9TREM</name>
<dbReference type="InterPro" id="IPR036187">
    <property type="entry name" value="DNA_mismatch_repair_MutS_sf"/>
</dbReference>
<dbReference type="Gene3D" id="6.10.140.80">
    <property type="match status" value="1"/>
</dbReference>
<dbReference type="EMBL" id="QNGE01006948">
    <property type="protein sequence ID" value="KAA3671231.1"/>
    <property type="molecule type" value="Genomic_DNA"/>
</dbReference>
<dbReference type="Gene3D" id="3.30.420.110">
    <property type="entry name" value="MutS, connector domain"/>
    <property type="match status" value="1"/>
</dbReference>
<sequence>MHVDSAEFPSLFVVDTAYFPQYQHFCLHFLFTHCIPTPLFQVLTERGAVSTSIKSLFNTCLSGIPVEYLARGKQFWTARDTVAELETADYFDSRQVGVQSDLVFAGKGNWPAALLSMLSEDDPLGRSVKPDYDLALSCLGAVVFYLRYCLIDREVMSLGLIEVYNPLDTPGHFDWPAVLNVKPFYLQQSSLVLDSITLANLDILHNGNTGTREGTLVERLDTCCTPFGKLTVA</sequence>
<protein>
    <submittedName>
        <fullName evidence="2">DNA mismatch repair protein MSH6</fullName>
    </submittedName>
</protein>
<accession>A0A5J4N6T2</accession>
<dbReference type="GO" id="GO:0140664">
    <property type="term" value="F:ATP-dependent DNA damage sensor activity"/>
    <property type="evidence" value="ECO:0007669"/>
    <property type="project" value="InterPro"/>
</dbReference>
<evidence type="ECO:0000313" key="3">
    <source>
        <dbReference type="Proteomes" id="UP000324629"/>
    </source>
</evidence>
<dbReference type="GO" id="GO:0006298">
    <property type="term" value="P:mismatch repair"/>
    <property type="evidence" value="ECO:0007669"/>
    <property type="project" value="InterPro"/>
</dbReference>
<dbReference type="InterPro" id="IPR036678">
    <property type="entry name" value="MutS_con_dom_sf"/>
</dbReference>
<organism evidence="2 3">
    <name type="scientific">Paragonimus westermani</name>
    <dbReference type="NCBI Taxonomy" id="34504"/>
    <lineage>
        <taxon>Eukaryota</taxon>
        <taxon>Metazoa</taxon>
        <taxon>Spiralia</taxon>
        <taxon>Lophotrochozoa</taxon>
        <taxon>Platyhelminthes</taxon>
        <taxon>Trematoda</taxon>
        <taxon>Digenea</taxon>
        <taxon>Plagiorchiida</taxon>
        <taxon>Troglotremata</taxon>
        <taxon>Troglotrematidae</taxon>
        <taxon>Paragonimus</taxon>
    </lineage>
</organism>
<dbReference type="GO" id="GO:0030983">
    <property type="term" value="F:mismatched DNA binding"/>
    <property type="evidence" value="ECO:0007669"/>
    <property type="project" value="InterPro"/>
</dbReference>
<comment type="similarity">
    <text evidence="1">Belongs to the DNA mismatch repair MutS family.</text>
</comment>
<dbReference type="Proteomes" id="UP000324629">
    <property type="component" value="Unassembled WGS sequence"/>
</dbReference>
<evidence type="ECO:0000256" key="1">
    <source>
        <dbReference type="ARBA" id="ARBA00006271"/>
    </source>
</evidence>
<dbReference type="GO" id="GO:0005524">
    <property type="term" value="F:ATP binding"/>
    <property type="evidence" value="ECO:0007669"/>
    <property type="project" value="InterPro"/>
</dbReference>
<dbReference type="GO" id="GO:0032301">
    <property type="term" value="C:MutSalpha complex"/>
    <property type="evidence" value="ECO:0007669"/>
    <property type="project" value="TreeGrafter"/>
</dbReference>
<evidence type="ECO:0000313" key="2">
    <source>
        <dbReference type="EMBL" id="KAA3671231.1"/>
    </source>
</evidence>
<dbReference type="SUPFAM" id="SSF48334">
    <property type="entry name" value="DNA repair protein MutS, domain III"/>
    <property type="match status" value="1"/>
</dbReference>
<dbReference type="AlphaFoldDB" id="A0A5J4N6T2"/>
<reference evidence="2 3" key="1">
    <citation type="journal article" date="2019" name="Gigascience">
        <title>Whole-genome sequence of the oriental lung fluke Paragonimus westermani.</title>
        <authorList>
            <person name="Oey H."/>
            <person name="Zakrzewski M."/>
            <person name="Narain K."/>
            <person name="Devi K.R."/>
            <person name="Agatsuma T."/>
            <person name="Nawaratna S."/>
            <person name="Gobert G.N."/>
            <person name="Jones M.K."/>
            <person name="Ragan M.A."/>
            <person name="McManus D.P."/>
            <person name="Krause L."/>
        </authorList>
    </citation>
    <scope>NUCLEOTIDE SEQUENCE [LARGE SCALE GENOMIC DNA]</scope>
    <source>
        <strain evidence="2 3">IND2009</strain>
    </source>
</reference>
<proteinExistence type="inferred from homology"/>